<organism evidence="8 9">
    <name type="scientific">Nematocida ausubeli (strain ATCC PRA-371 / ERTm2)</name>
    <name type="common">Nematode killer fungus</name>
    <dbReference type="NCBI Taxonomy" id="1913371"/>
    <lineage>
        <taxon>Eukaryota</taxon>
        <taxon>Fungi</taxon>
        <taxon>Fungi incertae sedis</taxon>
        <taxon>Microsporidia</taxon>
        <taxon>Nematocida</taxon>
    </lineage>
</organism>
<evidence type="ECO:0000259" key="7">
    <source>
        <dbReference type="PROSITE" id="PS50893"/>
    </source>
</evidence>
<feature type="transmembrane region" description="Helical" evidence="6">
    <location>
        <begin position="529"/>
        <end position="554"/>
    </location>
</feature>
<evidence type="ECO:0000256" key="6">
    <source>
        <dbReference type="SAM" id="Phobius"/>
    </source>
</evidence>
<evidence type="ECO:0000256" key="1">
    <source>
        <dbReference type="ARBA" id="ARBA00004141"/>
    </source>
</evidence>
<dbReference type="Pfam" id="PF00005">
    <property type="entry name" value="ABC_tran"/>
    <property type="match status" value="1"/>
</dbReference>
<dbReference type="HOGENOM" id="CLU_020642_0_0_1"/>
<keyword evidence="5 6" id="KW-0472">Membrane</keyword>
<feature type="transmembrane region" description="Helical" evidence="6">
    <location>
        <begin position="566"/>
        <end position="584"/>
    </location>
</feature>
<keyword evidence="4 6" id="KW-1133">Transmembrane helix</keyword>
<accession>A0A086J2L4</accession>
<dbReference type="RefSeq" id="XP_052904937.1">
    <property type="nucleotide sequence ID" value="XM_053049132.1"/>
</dbReference>
<dbReference type="Gene3D" id="3.40.50.300">
    <property type="entry name" value="P-loop containing nucleotide triphosphate hydrolases"/>
    <property type="match status" value="1"/>
</dbReference>
<sequence length="783" mass="89197">MHKYSKIKIIMENLNITDNKNEHTEIDIGNLPIDDIELNSIAEEEKSAGILMKMDKYERITEKGVPLLKRVSFSLPEGKMTALLGLSGDEKSALMEGMAGLCSPSHKTYGEVYVKGKSGALEKRKAEEWFSRVNYTQQSTMEYKKISVYDILWSIAKCYGKEEQEVNDYMSMLRISKVKKVHFNNLSKSEQKRVIVAAELLSQKELNIWDEPLTGLDSEIVHVILSTMKSAQNTNLVAMHQASEDIMNQFDLVLLMHKSTIVYSGPAEEMQAYFTEKGIEFPSGMFYVNYLMQLCAENSENHIDIHNIEILDVLANEIIHSPCGEKAGKNNLFASSQLKLSFTGIVEILKRSLYTDRFFMGESLIGSLLIVLFACIISTISIYATLYYFSFDKYPSNVYYLCKNIHALRFPKIISILKERVSESNYEKDLKPLYITASNAGWVSILTKIFKPAILFAGSVCCLVIPSSFLNISFFKNCRNNIQGKQFTAGDFIVAQAIDIMLKKTLSLWAVLVGMYFLAYSLISEDMRGGIIIGHTLPILLLLFASILIGMYSLVFHFAPIPVQKFSLIVGVYIGIVYLLPSMIFNGLSKSQIFDYSYFFKYSISIFIDDYLEFFNWAILEYNMESHIVFKVALFIFNAIISLVRFFLHWCIPAESFSQILEKSALYMNAFPFQPIDTNDIYSVWTRYFTQNINDILTARTNQSDDSLVYTDDMIKIASDAIKDLNSMDIKTPHEAFDNSKPLPNELLEHIVLSMLRFLAPACILLVVSAACMYIRMQPKLRN</sequence>
<feature type="transmembrane region" description="Helical" evidence="6">
    <location>
        <begin position="506"/>
        <end position="523"/>
    </location>
</feature>
<gene>
    <name evidence="8" type="ORF">NESG_01504</name>
</gene>
<dbReference type="SUPFAM" id="SSF52540">
    <property type="entry name" value="P-loop containing nucleoside triphosphate hydrolases"/>
    <property type="match status" value="1"/>
</dbReference>
<reference evidence="8 9" key="1">
    <citation type="journal article" date="2014" name="Genome Announc.">
        <title>Genome Sequence of the Microsporidian Species Nematocida sp1 Strain ERTm6 (ATCC PRA-372).</title>
        <authorList>
            <person name="Bakowski M.A."/>
            <person name="Priest M."/>
            <person name="Young S."/>
            <person name="Cuomo C.A."/>
            <person name="Troemel E.R."/>
        </authorList>
    </citation>
    <scope>NUCLEOTIDE SEQUENCE [LARGE SCALE GENOMIC DNA]</scope>
    <source>
        <strain evidence="8 9">ERTm6</strain>
    </source>
</reference>
<dbReference type="GeneID" id="77676477"/>
<comment type="caution">
    <text evidence="8">The sequence shown here is derived from an EMBL/GenBank/DDBJ whole genome shotgun (WGS) entry which is preliminary data.</text>
</comment>
<dbReference type="PANTHER" id="PTHR48041:SF91">
    <property type="entry name" value="ABC TRANSPORTER G FAMILY MEMBER 28"/>
    <property type="match status" value="1"/>
</dbReference>
<dbReference type="GO" id="GO:0005524">
    <property type="term" value="F:ATP binding"/>
    <property type="evidence" value="ECO:0007669"/>
    <property type="project" value="InterPro"/>
</dbReference>
<evidence type="ECO:0000313" key="9">
    <source>
        <dbReference type="Proteomes" id="UP000054524"/>
    </source>
</evidence>
<dbReference type="AlphaFoldDB" id="A0A086J2L4"/>
<dbReference type="PROSITE" id="PS50893">
    <property type="entry name" value="ABC_TRANSPORTER_2"/>
    <property type="match status" value="1"/>
</dbReference>
<comment type="subcellular location">
    <subcellularLocation>
        <location evidence="1">Membrane</location>
        <topology evidence="1">Multi-pass membrane protein</topology>
    </subcellularLocation>
</comment>
<feature type="transmembrane region" description="Helical" evidence="6">
    <location>
        <begin position="751"/>
        <end position="775"/>
    </location>
</feature>
<keyword evidence="3 6" id="KW-0812">Transmembrane</keyword>
<evidence type="ECO:0000313" key="8">
    <source>
        <dbReference type="EMBL" id="KFG26382.1"/>
    </source>
</evidence>
<evidence type="ECO:0000256" key="5">
    <source>
        <dbReference type="ARBA" id="ARBA00023136"/>
    </source>
</evidence>
<dbReference type="GO" id="GO:0016020">
    <property type="term" value="C:membrane"/>
    <property type="evidence" value="ECO:0007669"/>
    <property type="project" value="UniProtKB-SubCell"/>
</dbReference>
<dbReference type="Proteomes" id="UP000054524">
    <property type="component" value="Unassembled WGS sequence"/>
</dbReference>
<name>A0A086J2L4_NEMA1</name>
<dbReference type="InterPro" id="IPR027417">
    <property type="entry name" value="P-loop_NTPase"/>
</dbReference>
<dbReference type="GO" id="GO:0042626">
    <property type="term" value="F:ATPase-coupled transmembrane transporter activity"/>
    <property type="evidence" value="ECO:0007669"/>
    <property type="project" value="TreeGrafter"/>
</dbReference>
<evidence type="ECO:0000256" key="2">
    <source>
        <dbReference type="ARBA" id="ARBA00022448"/>
    </source>
</evidence>
<feature type="transmembrane region" description="Helical" evidence="6">
    <location>
        <begin position="364"/>
        <end position="389"/>
    </location>
</feature>
<feature type="domain" description="ABC transporter" evidence="7">
    <location>
        <begin position="52"/>
        <end position="283"/>
    </location>
</feature>
<dbReference type="InterPro" id="IPR050352">
    <property type="entry name" value="ABCG_transporters"/>
</dbReference>
<feature type="transmembrane region" description="Helical" evidence="6">
    <location>
        <begin position="596"/>
        <end position="616"/>
    </location>
</feature>
<dbReference type="InterPro" id="IPR003439">
    <property type="entry name" value="ABC_transporter-like_ATP-bd"/>
</dbReference>
<dbReference type="EMBL" id="AKIJ01000003">
    <property type="protein sequence ID" value="KFG26382.1"/>
    <property type="molecule type" value="Genomic_DNA"/>
</dbReference>
<proteinExistence type="predicted"/>
<dbReference type="GO" id="GO:0016887">
    <property type="term" value="F:ATP hydrolysis activity"/>
    <property type="evidence" value="ECO:0007669"/>
    <property type="project" value="InterPro"/>
</dbReference>
<feature type="transmembrane region" description="Helical" evidence="6">
    <location>
        <begin position="453"/>
        <end position="475"/>
    </location>
</feature>
<feature type="transmembrane region" description="Helical" evidence="6">
    <location>
        <begin position="628"/>
        <end position="648"/>
    </location>
</feature>
<evidence type="ECO:0000256" key="3">
    <source>
        <dbReference type="ARBA" id="ARBA00022692"/>
    </source>
</evidence>
<protein>
    <recommendedName>
        <fullName evidence="7">ABC transporter domain-containing protein</fullName>
    </recommendedName>
</protein>
<evidence type="ECO:0000256" key="4">
    <source>
        <dbReference type="ARBA" id="ARBA00022989"/>
    </source>
</evidence>
<dbReference type="PANTHER" id="PTHR48041">
    <property type="entry name" value="ABC TRANSPORTER G FAMILY MEMBER 28"/>
    <property type="match status" value="1"/>
</dbReference>
<keyword evidence="2" id="KW-0813">Transport</keyword>
<keyword evidence="9" id="KW-1185">Reference proteome</keyword>